<gene>
    <name evidence="2" type="ORF">AVEN_37755_1</name>
</gene>
<comment type="caution">
    <text evidence="2">The sequence shown here is derived from an EMBL/GenBank/DDBJ whole genome shotgun (WGS) entry which is preliminary data.</text>
</comment>
<dbReference type="EMBL" id="BGPR01000110">
    <property type="protein sequence ID" value="GBL95306.1"/>
    <property type="molecule type" value="Genomic_DNA"/>
</dbReference>
<dbReference type="Proteomes" id="UP000499080">
    <property type="component" value="Unassembled WGS sequence"/>
</dbReference>
<keyword evidence="3" id="KW-1185">Reference proteome</keyword>
<protein>
    <submittedName>
        <fullName evidence="2">Uncharacterized protein</fullName>
    </submittedName>
</protein>
<sequence>MSSSSETEGGVLIAITGHGPTSPAGSKFRQRSGGNSTHTIAMPTREERTHLLIRRLLVPVLVLPPPIHWGSTRWVGLSIRESRGQDDLSNCLLIS</sequence>
<evidence type="ECO:0000256" key="1">
    <source>
        <dbReference type="SAM" id="MobiDB-lite"/>
    </source>
</evidence>
<accession>A0A4Y2BVK2</accession>
<dbReference type="AlphaFoldDB" id="A0A4Y2BVK2"/>
<organism evidence="2 3">
    <name type="scientific">Araneus ventricosus</name>
    <name type="common">Orbweaver spider</name>
    <name type="synonym">Epeira ventricosa</name>
    <dbReference type="NCBI Taxonomy" id="182803"/>
    <lineage>
        <taxon>Eukaryota</taxon>
        <taxon>Metazoa</taxon>
        <taxon>Ecdysozoa</taxon>
        <taxon>Arthropoda</taxon>
        <taxon>Chelicerata</taxon>
        <taxon>Arachnida</taxon>
        <taxon>Araneae</taxon>
        <taxon>Araneomorphae</taxon>
        <taxon>Entelegynae</taxon>
        <taxon>Araneoidea</taxon>
        <taxon>Araneidae</taxon>
        <taxon>Araneus</taxon>
    </lineage>
</organism>
<evidence type="ECO:0000313" key="2">
    <source>
        <dbReference type="EMBL" id="GBL95306.1"/>
    </source>
</evidence>
<reference evidence="2 3" key="1">
    <citation type="journal article" date="2019" name="Sci. Rep.">
        <title>Orb-weaving spider Araneus ventricosus genome elucidates the spidroin gene catalogue.</title>
        <authorList>
            <person name="Kono N."/>
            <person name="Nakamura H."/>
            <person name="Ohtoshi R."/>
            <person name="Moran D.A.P."/>
            <person name="Shinohara A."/>
            <person name="Yoshida Y."/>
            <person name="Fujiwara M."/>
            <person name="Mori M."/>
            <person name="Tomita M."/>
            <person name="Arakawa K."/>
        </authorList>
    </citation>
    <scope>NUCLEOTIDE SEQUENCE [LARGE SCALE GENOMIC DNA]</scope>
</reference>
<evidence type="ECO:0000313" key="3">
    <source>
        <dbReference type="Proteomes" id="UP000499080"/>
    </source>
</evidence>
<name>A0A4Y2BVK2_ARAVE</name>
<feature type="region of interest" description="Disordered" evidence="1">
    <location>
        <begin position="1"/>
        <end position="43"/>
    </location>
</feature>
<proteinExistence type="predicted"/>